<keyword evidence="2" id="KW-0808">Transferase</keyword>
<dbReference type="KEGG" id="ole:K0B96_05790"/>
<dbReference type="GO" id="GO:0009244">
    <property type="term" value="P:lipopolysaccharide core region biosynthetic process"/>
    <property type="evidence" value="ECO:0007669"/>
    <property type="project" value="TreeGrafter"/>
</dbReference>
<dbReference type="SUPFAM" id="SSF53756">
    <property type="entry name" value="UDP-Glycosyltransferase/glycogen phosphorylase"/>
    <property type="match status" value="1"/>
</dbReference>
<evidence type="ECO:0000256" key="2">
    <source>
        <dbReference type="ARBA" id="ARBA00022679"/>
    </source>
</evidence>
<keyword evidence="1" id="KW-0328">Glycosyltransferase</keyword>
<dbReference type="Pfam" id="PF01075">
    <property type="entry name" value="Glyco_transf_9"/>
    <property type="match status" value="1"/>
</dbReference>
<accession>A0A8F9TXN1</accession>
<evidence type="ECO:0000313" key="4">
    <source>
        <dbReference type="Proteomes" id="UP000825051"/>
    </source>
</evidence>
<dbReference type="PANTHER" id="PTHR30160">
    <property type="entry name" value="TETRAACYLDISACCHARIDE 4'-KINASE-RELATED"/>
    <property type="match status" value="1"/>
</dbReference>
<keyword evidence="4" id="KW-1185">Reference proteome</keyword>
<dbReference type="GO" id="GO:0005829">
    <property type="term" value="C:cytosol"/>
    <property type="evidence" value="ECO:0007669"/>
    <property type="project" value="TreeGrafter"/>
</dbReference>
<dbReference type="RefSeq" id="WP_220164866.1">
    <property type="nucleotide sequence ID" value="NZ_CP080507.1"/>
</dbReference>
<organism evidence="3 4">
    <name type="scientific">Horticoccus luteus</name>
    <dbReference type="NCBI Taxonomy" id="2862869"/>
    <lineage>
        <taxon>Bacteria</taxon>
        <taxon>Pseudomonadati</taxon>
        <taxon>Verrucomicrobiota</taxon>
        <taxon>Opitutia</taxon>
        <taxon>Opitutales</taxon>
        <taxon>Opitutaceae</taxon>
        <taxon>Horticoccus</taxon>
    </lineage>
</organism>
<protein>
    <submittedName>
        <fullName evidence="3">Glycosyltransferase family 9 protein</fullName>
    </submittedName>
</protein>
<dbReference type="CDD" id="cd03789">
    <property type="entry name" value="GT9_LPS_heptosyltransferase"/>
    <property type="match status" value="1"/>
</dbReference>
<dbReference type="InterPro" id="IPR002201">
    <property type="entry name" value="Glyco_trans_9"/>
</dbReference>
<dbReference type="InterPro" id="IPR051199">
    <property type="entry name" value="LPS_LOS_Heptosyltrfase"/>
</dbReference>
<proteinExistence type="predicted"/>
<sequence length="305" mass="32501">MPPTRILVLRGGALGDFIVTLPALQLLRRVWPAAPITLVGNARAAALGQTAGVIDRVCSQSEARWSALYASPPLPSAFADELAAFDLVLNFWPDPDGELARHFPRHPAQRFLTAPSHPAVAPAAAHYCAALHPLGLTADSFRFPLGSPSPDARLVAVHPGSGSPRKNWPLDRWHALCLRLREIAPTEFLIVTGDAEPDPGALANFGRHAHALPLPQLVAALRECRLFLGHDSGISHLAAACGVPCVLLFGPTDPAVWSPPGEHVHALRRGSDLSTITVDDVLAAARPRLIRAPLAPPSLRPSKLL</sequence>
<dbReference type="Proteomes" id="UP000825051">
    <property type="component" value="Chromosome"/>
</dbReference>
<evidence type="ECO:0000313" key="3">
    <source>
        <dbReference type="EMBL" id="QYM80128.1"/>
    </source>
</evidence>
<dbReference type="EMBL" id="CP080507">
    <property type="protein sequence ID" value="QYM80128.1"/>
    <property type="molecule type" value="Genomic_DNA"/>
</dbReference>
<dbReference type="AlphaFoldDB" id="A0A8F9TXN1"/>
<reference evidence="3" key="1">
    <citation type="submission" date="2021-08" db="EMBL/GenBank/DDBJ databases">
        <title>Genome of a novel bacterium of the phylum Verrucomicrobia, Oleiharenicola sp. KSB-15.</title>
        <authorList>
            <person name="Chung J.-H."/>
            <person name="Ahn J.-H."/>
            <person name="Yoon Y."/>
            <person name="Kim D.-Y."/>
            <person name="An S.-H."/>
            <person name="Park I."/>
            <person name="Yeon J."/>
        </authorList>
    </citation>
    <scope>NUCLEOTIDE SEQUENCE</scope>
    <source>
        <strain evidence="3">KSB-15</strain>
    </source>
</reference>
<name>A0A8F9TXN1_9BACT</name>
<gene>
    <name evidence="3" type="ORF">K0B96_05790</name>
</gene>
<dbReference type="GO" id="GO:0008713">
    <property type="term" value="F:ADP-heptose-lipopolysaccharide heptosyltransferase activity"/>
    <property type="evidence" value="ECO:0007669"/>
    <property type="project" value="TreeGrafter"/>
</dbReference>
<dbReference type="PANTHER" id="PTHR30160:SF1">
    <property type="entry name" value="LIPOPOLYSACCHARIDE 1,2-N-ACETYLGLUCOSAMINETRANSFERASE-RELATED"/>
    <property type="match status" value="1"/>
</dbReference>
<dbReference type="Gene3D" id="3.40.50.2000">
    <property type="entry name" value="Glycogen Phosphorylase B"/>
    <property type="match status" value="2"/>
</dbReference>
<evidence type="ECO:0000256" key="1">
    <source>
        <dbReference type="ARBA" id="ARBA00022676"/>
    </source>
</evidence>